<dbReference type="InterPro" id="IPR015373">
    <property type="entry name" value="Interferon/interleukin_rcp_dom"/>
</dbReference>
<feature type="compositionally biased region" description="Basic and acidic residues" evidence="1">
    <location>
        <begin position="242"/>
        <end position="271"/>
    </location>
</feature>
<dbReference type="Gene3D" id="2.60.40.10">
    <property type="entry name" value="Immunoglobulins"/>
    <property type="match status" value="5"/>
</dbReference>
<keyword evidence="4" id="KW-1185">Reference proteome</keyword>
<dbReference type="Pfam" id="PF00041">
    <property type="entry name" value="fn3"/>
    <property type="match status" value="1"/>
</dbReference>
<feature type="domain" description="Fibronectin type-III" evidence="2">
    <location>
        <begin position="781"/>
        <end position="871"/>
    </location>
</feature>
<dbReference type="InterPro" id="IPR003961">
    <property type="entry name" value="FN3_dom"/>
</dbReference>
<dbReference type="Proteomes" id="UP000830375">
    <property type="component" value="Unassembled WGS sequence"/>
</dbReference>
<gene>
    <name evidence="3" type="ORF">H4Q32_016095</name>
</gene>
<name>A0ABQ8LH49_LABRO</name>
<dbReference type="SMART" id="SM00060">
    <property type="entry name" value="FN3"/>
    <property type="match status" value="8"/>
</dbReference>
<evidence type="ECO:0000313" key="4">
    <source>
        <dbReference type="Proteomes" id="UP000830375"/>
    </source>
</evidence>
<accession>A0ABQ8LH49</accession>
<dbReference type="PROSITE" id="PS50853">
    <property type="entry name" value="FN3"/>
    <property type="match status" value="3"/>
</dbReference>
<dbReference type="EMBL" id="JACTAM010000023">
    <property type="protein sequence ID" value="KAI2650005.1"/>
    <property type="molecule type" value="Genomic_DNA"/>
</dbReference>
<dbReference type="InterPro" id="IPR036116">
    <property type="entry name" value="FN3_sf"/>
</dbReference>
<dbReference type="PANTHER" id="PTHR47135:SF1">
    <property type="entry name" value="FIBRONECTIN TYPE III DOMAIN-CONTAINING PROTEIN 7"/>
    <property type="match status" value="1"/>
</dbReference>
<feature type="region of interest" description="Disordered" evidence="1">
    <location>
        <begin position="238"/>
        <end position="271"/>
    </location>
</feature>
<evidence type="ECO:0000256" key="1">
    <source>
        <dbReference type="SAM" id="MobiDB-lite"/>
    </source>
</evidence>
<protein>
    <submittedName>
        <fullName evidence="3">Fibronectin type III domain-containing protein 7</fullName>
    </submittedName>
</protein>
<dbReference type="PANTHER" id="PTHR47135">
    <property type="entry name" value="FIBRONECTIN TYPE III DOMAIN-CONTAINING PROTEIN 7"/>
    <property type="match status" value="1"/>
</dbReference>
<evidence type="ECO:0000313" key="3">
    <source>
        <dbReference type="EMBL" id="KAI2650005.1"/>
    </source>
</evidence>
<dbReference type="InterPro" id="IPR013783">
    <property type="entry name" value="Ig-like_fold"/>
</dbReference>
<proteinExistence type="predicted"/>
<comment type="caution">
    <text evidence="3">The sequence shown here is derived from an EMBL/GenBank/DDBJ whole genome shotgun (WGS) entry which is preliminary data.</text>
</comment>
<dbReference type="Pfam" id="PF09294">
    <property type="entry name" value="Interfer-bind"/>
    <property type="match status" value="1"/>
</dbReference>
<evidence type="ECO:0000259" key="2">
    <source>
        <dbReference type="PROSITE" id="PS50853"/>
    </source>
</evidence>
<sequence length="909" mass="98009">MSKLCLYECLQSNKSLCDLFYLQASGTAHMDQIHSSTITVSIFTVTSKSAVLRWSKYEGALSYRVTASLRNSQVPVVFASFGQNTIMGSVNSLNPNTAYTFRVEALDSHMNMLTDATMDGSTAPDVPTIVMASSKESQSITVEFTAVSGAISYILRAETSDGSFFSEISVPSSPGTVTNLQPYTDYTLSVMSVNSAGRSQPSISVEAKTVMTHQEVVRVEPVPRVQWNKSSFQKKLWKRRDKKEQERDRLDIPSKGQDRIRNGQDWRGKGTDGLKKKTIFNTFGHNTDVCLIAHYYLFSLFGWMSVLPAPQFNTSSPSNSSILVKWEPVNHAVLYSLSIIKDGSYSQTRLNTTKTQVLFTDLEAGTKYCIKGNALSPENIPGDDFTICHTPDAGIVVSWDPTQGAEQYVALSLTGLNCSSSSNSCVLIPLSCGETNSVTVIAINKAGNSVPSYPWGSVPHAEYYTTFIKSDDGIEGMCNSTELYCQFHCNCGYSYIMSVFAHNQAGPSPRGPLVNHTTLPCCPEHSTVSAASWETLLIEWSPVRGADLYETRAVDANEVILCNDTAPMCALSDLTCNTRYSVVVIPCNDVSGCNLTCSPQTHETAPCTPEITSVSQINMSSSSVLVSWTSDNTAANYTVSVIGLVGDMHACHTNGTSCLVSSLPCGSEYEVSATASTSAGESMPSYTIPLETAPCCPDNLTVSQVTQAMTNVTWSPANGAQTYIASLSSPRGHAQCHTMETGCVMGCITCGTNYTVSLEAISHTGHKAECTYHGFSASQCCPSGIRLYRGTNNTLIVRWRSSSVLTKYTAEVTGSVKTHACSPEPGSYTCTVSEIVCGQVYSVVVAPLNPDGTKVQFCNSRLYSVTCVGSSVGMASGNIGRLDPSTKCPQTRKENGCFTTKSFTVCTGF</sequence>
<feature type="domain" description="Fibronectin type-III" evidence="2">
    <location>
        <begin position="605"/>
        <end position="695"/>
    </location>
</feature>
<feature type="domain" description="Fibronectin type-III" evidence="2">
    <location>
        <begin position="123"/>
        <end position="212"/>
    </location>
</feature>
<dbReference type="CDD" id="cd00063">
    <property type="entry name" value="FN3"/>
    <property type="match status" value="3"/>
</dbReference>
<reference evidence="3 4" key="1">
    <citation type="submission" date="2022-01" db="EMBL/GenBank/DDBJ databases">
        <title>A high-quality chromosome-level genome assembly of rohu carp, Labeo rohita.</title>
        <authorList>
            <person name="Arick M.A. II"/>
            <person name="Hsu C.-Y."/>
            <person name="Magbanua Z."/>
            <person name="Pechanova O."/>
            <person name="Grover C."/>
            <person name="Miller E."/>
            <person name="Thrash A."/>
            <person name="Ezzel L."/>
            <person name="Alam S."/>
            <person name="Benzie J."/>
            <person name="Hamilton M."/>
            <person name="Karsi A."/>
            <person name="Lawrence M.L."/>
            <person name="Peterson D.G."/>
        </authorList>
    </citation>
    <scope>NUCLEOTIDE SEQUENCE [LARGE SCALE GENOMIC DNA]</scope>
    <source>
        <strain evidence="4">BAU-BD-2019</strain>
        <tissue evidence="3">Blood</tissue>
    </source>
</reference>
<dbReference type="SUPFAM" id="SSF49265">
    <property type="entry name" value="Fibronectin type III"/>
    <property type="match status" value="6"/>
</dbReference>
<organism evidence="3 4">
    <name type="scientific">Labeo rohita</name>
    <name type="common">Indian major carp</name>
    <name type="synonym">Cyprinus rohita</name>
    <dbReference type="NCBI Taxonomy" id="84645"/>
    <lineage>
        <taxon>Eukaryota</taxon>
        <taxon>Metazoa</taxon>
        <taxon>Chordata</taxon>
        <taxon>Craniata</taxon>
        <taxon>Vertebrata</taxon>
        <taxon>Euteleostomi</taxon>
        <taxon>Actinopterygii</taxon>
        <taxon>Neopterygii</taxon>
        <taxon>Teleostei</taxon>
        <taxon>Ostariophysi</taxon>
        <taxon>Cypriniformes</taxon>
        <taxon>Cyprinidae</taxon>
        <taxon>Labeoninae</taxon>
        <taxon>Labeonini</taxon>
        <taxon>Labeo</taxon>
    </lineage>
</organism>